<evidence type="ECO:0000259" key="5">
    <source>
        <dbReference type="Pfam" id="PF01923"/>
    </source>
</evidence>
<dbReference type="InterPro" id="IPR029499">
    <property type="entry name" value="PduO-typ"/>
</dbReference>
<name>A0A5B3GSC2_9BACT</name>
<reference evidence="8 9" key="1">
    <citation type="journal article" date="2019" name="Nat. Med.">
        <title>A library of human gut bacterial isolates paired with longitudinal multiomics data enables mechanistic microbiome research.</title>
        <authorList>
            <person name="Poyet M."/>
            <person name="Groussin M."/>
            <person name="Gibbons S.M."/>
            <person name="Avila-Pacheco J."/>
            <person name="Jiang X."/>
            <person name="Kearney S.M."/>
            <person name="Perrotta A.R."/>
            <person name="Berdy B."/>
            <person name="Zhao S."/>
            <person name="Lieberman T.D."/>
            <person name="Swanson P.K."/>
            <person name="Smith M."/>
            <person name="Roesemann S."/>
            <person name="Alexander J.E."/>
            <person name="Rich S.A."/>
            <person name="Livny J."/>
            <person name="Vlamakis H."/>
            <person name="Clish C."/>
            <person name="Bullock K."/>
            <person name="Deik A."/>
            <person name="Scott J."/>
            <person name="Pierce K.A."/>
            <person name="Xavier R.J."/>
            <person name="Alm E.J."/>
        </authorList>
    </citation>
    <scope>NUCLEOTIDE SEQUENCE [LARGE SCALE GENOMIC DNA]</scope>
    <source>
        <strain evidence="7 8">BIOML-A1</strain>
        <strain evidence="6 9">BIOML-A2</strain>
    </source>
</reference>
<dbReference type="RefSeq" id="WP_015547772.1">
    <property type="nucleotide sequence ID" value="NZ_CATVWL010000040.1"/>
</dbReference>
<dbReference type="GO" id="GO:0005524">
    <property type="term" value="F:ATP binding"/>
    <property type="evidence" value="ECO:0007669"/>
    <property type="project" value="UniProtKB-UniRule"/>
</dbReference>
<dbReference type="Pfam" id="PF01923">
    <property type="entry name" value="Cob_adeno_trans"/>
    <property type="match status" value="1"/>
</dbReference>
<keyword evidence="4" id="KW-0169">Cobalamin biosynthesis</keyword>
<dbReference type="Gene3D" id="1.20.1200.10">
    <property type="entry name" value="Cobalamin adenosyltransferase-like"/>
    <property type="match status" value="1"/>
</dbReference>
<sequence length="183" mass="19988">MKVYTKTGDKGMTSLIGGERVFKTDERVEAYGTVDELAAFTALLADNMRGDAALASSVGDLNRILSRLMSVEALLATGQSGSDKVAPLDPETVAWLEGRIDAMQEVLKPIDKFTIPGGNAVVSMCHVCRTVCRRAERAALRADARYGVDSTALVWLNRLSDYFYLLGRTLTAHYAVDEVLWIP</sequence>
<dbReference type="EC" id="2.5.1.17" evidence="4"/>
<dbReference type="AlphaFoldDB" id="A0A5B3GSC2"/>
<dbReference type="InterPro" id="IPR036451">
    <property type="entry name" value="CblAdoTrfase-like_sf"/>
</dbReference>
<comment type="catalytic activity">
    <reaction evidence="4">
        <text>2 cob(II)yrinate a,c diamide + reduced [electron-transfer flavoprotein] + 2 ATP = 2 adenosylcob(III)yrinate a,c-diamide + 2 triphosphate + oxidized [electron-transfer flavoprotein] + 3 H(+)</text>
        <dbReference type="Rhea" id="RHEA:11528"/>
        <dbReference type="Rhea" id="RHEA-COMP:10685"/>
        <dbReference type="Rhea" id="RHEA-COMP:10686"/>
        <dbReference type="ChEBI" id="CHEBI:15378"/>
        <dbReference type="ChEBI" id="CHEBI:18036"/>
        <dbReference type="ChEBI" id="CHEBI:30616"/>
        <dbReference type="ChEBI" id="CHEBI:57692"/>
        <dbReference type="ChEBI" id="CHEBI:58307"/>
        <dbReference type="ChEBI" id="CHEBI:58503"/>
        <dbReference type="ChEBI" id="CHEBI:58537"/>
        <dbReference type="EC" id="2.5.1.17"/>
    </reaction>
</comment>
<accession>A0A5B3GSC2</accession>
<dbReference type="GO" id="GO:0008817">
    <property type="term" value="F:corrinoid adenosyltransferase activity"/>
    <property type="evidence" value="ECO:0007669"/>
    <property type="project" value="UniProtKB-UniRule"/>
</dbReference>
<evidence type="ECO:0000256" key="2">
    <source>
        <dbReference type="ARBA" id="ARBA00022741"/>
    </source>
</evidence>
<dbReference type="PANTHER" id="PTHR12213">
    <property type="entry name" value="CORRINOID ADENOSYLTRANSFERASE"/>
    <property type="match status" value="1"/>
</dbReference>
<gene>
    <name evidence="7" type="ORF">F2Y07_07865</name>
    <name evidence="6" type="ORF">F2Y13_05155</name>
</gene>
<proteinExistence type="inferred from homology"/>
<dbReference type="GO" id="GO:0009236">
    <property type="term" value="P:cobalamin biosynthetic process"/>
    <property type="evidence" value="ECO:0007669"/>
    <property type="project" value="UniProtKB-UniRule"/>
</dbReference>
<dbReference type="NCBIfam" id="TIGR00636">
    <property type="entry name" value="PduO_Nterm"/>
    <property type="match status" value="1"/>
</dbReference>
<evidence type="ECO:0000256" key="3">
    <source>
        <dbReference type="ARBA" id="ARBA00022840"/>
    </source>
</evidence>
<dbReference type="UniPathway" id="UPA00148">
    <property type="reaction ID" value="UER00233"/>
</dbReference>
<dbReference type="InterPro" id="IPR016030">
    <property type="entry name" value="CblAdoTrfase-like"/>
</dbReference>
<evidence type="ECO:0000256" key="4">
    <source>
        <dbReference type="RuleBase" id="RU366026"/>
    </source>
</evidence>
<dbReference type="GeneID" id="92755593"/>
<comment type="similarity">
    <text evidence="4">Belongs to the Cob(I)alamin adenosyltransferase family.</text>
</comment>
<dbReference type="Proteomes" id="UP000322658">
    <property type="component" value="Unassembled WGS sequence"/>
</dbReference>
<dbReference type="EMBL" id="VVXJ01000015">
    <property type="protein sequence ID" value="KAA2375499.1"/>
    <property type="molecule type" value="Genomic_DNA"/>
</dbReference>
<dbReference type="PANTHER" id="PTHR12213:SF0">
    <property type="entry name" value="CORRINOID ADENOSYLTRANSFERASE MMAB"/>
    <property type="match status" value="1"/>
</dbReference>
<keyword evidence="3 4" id="KW-0067">ATP-binding</keyword>
<organism evidence="7 8">
    <name type="scientific">Alistipes shahii</name>
    <dbReference type="NCBI Taxonomy" id="328814"/>
    <lineage>
        <taxon>Bacteria</taxon>
        <taxon>Pseudomonadati</taxon>
        <taxon>Bacteroidota</taxon>
        <taxon>Bacteroidia</taxon>
        <taxon>Bacteroidales</taxon>
        <taxon>Rikenellaceae</taxon>
        <taxon>Alistipes</taxon>
    </lineage>
</organism>
<keyword evidence="1 4" id="KW-0808">Transferase</keyword>
<dbReference type="Proteomes" id="UP000323567">
    <property type="component" value="Unassembled WGS sequence"/>
</dbReference>
<evidence type="ECO:0000256" key="1">
    <source>
        <dbReference type="ARBA" id="ARBA00022679"/>
    </source>
</evidence>
<evidence type="ECO:0000313" key="8">
    <source>
        <dbReference type="Proteomes" id="UP000322658"/>
    </source>
</evidence>
<comment type="caution">
    <text evidence="7">The sequence shown here is derived from an EMBL/GenBank/DDBJ whole genome shotgun (WGS) entry which is preliminary data.</text>
</comment>
<comment type="catalytic activity">
    <reaction evidence="4">
        <text>2 cob(II)alamin + reduced [electron-transfer flavoprotein] + 2 ATP = 2 adenosylcob(III)alamin + 2 triphosphate + oxidized [electron-transfer flavoprotein] + 3 H(+)</text>
        <dbReference type="Rhea" id="RHEA:28671"/>
        <dbReference type="Rhea" id="RHEA-COMP:10685"/>
        <dbReference type="Rhea" id="RHEA-COMP:10686"/>
        <dbReference type="ChEBI" id="CHEBI:15378"/>
        <dbReference type="ChEBI" id="CHEBI:16304"/>
        <dbReference type="ChEBI" id="CHEBI:18036"/>
        <dbReference type="ChEBI" id="CHEBI:18408"/>
        <dbReference type="ChEBI" id="CHEBI:30616"/>
        <dbReference type="ChEBI" id="CHEBI:57692"/>
        <dbReference type="ChEBI" id="CHEBI:58307"/>
        <dbReference type="EC" id="2.5.1.17"/>
    </reaction>
</comment>
<dbReference type="SUPFAM" id="SSF89028">
    <property type="entry name" value="Cobalamin adenosyltransferase-like"/>
    <property type="match status" value="1"/>
</dbReference>
<evidence type="ECO:0000313" key="9">
    <source>
        <dbReference type="Proteomes" id="UP000323567"/>
    </source>
</evidence>
<feature type="domain" description="Cobalamin adenosyltransferase-like" evidence="5">
    <location>
        <begin position="3"/>
        <end position="169"/>
    </location>
</feature>
<comment type="pathway">
    <text evidence="4">Cofactor biosynthesis; adenosylcobalamin biosynthesis; adenosylcobalamin from cob(II)yrinate a,c-diamide: step 2/7.</text>
</comment>
<evidence type="ECO:0000313" key="7">
    <source>
        <dbReference type="EMBL" id="KAA2375499.1"/>
    </source>
</evidence>
<protein>
    <recommendedName>
        <fullName evidence="4">Corrinoid adenosyltransferase</fullName>
        <ecNumber evidence="4">2.5.1.17</ecNumber>
    </recommendedName>
    <alternativeName>
        <fullName evidence="4">Cob(II)alamin adenosyltransferase</fullName>
    </alternativeName>
    <alternativeName>
        <fullName evidence="4">Cob(II)yrinic acid a,c-diamide adenosyltransferase</fullName>
    </alternativeName>
    <alternativeName>
        <fullName evidence="4">Cobinamide/cobalamin adenosyltransferase</fullName>
    </alternativeName>
</protein>
<dbReference type="EMBL" id="VVXK01000005">
    <property type="protein sequence ID" value="KAA2370941.1"/>
    <property type="molecule type" value="Genomic_DNA"/>
</dbReference>
<keyword evidence="2 4" id="KW-0547">Nucleotide-binding</keyword>
<evidence type="ECO:0000313" key="6">
    <source>
        <dbReference type="EMBL" id="KAA2370941.1"/>
    </source>
</evidence>